<keyword evidence="3" id="KW-1185">Reference proteome</keyword>
<dbReference type="OrthoDB" id="885548at2"/>
<evidence type="ECO:0000313" key="2">
    <source>
        <dbReference type="EMBL" id="ALJ01657.1"/>
    </source>
</evidence>
<geneLocation type="plasmid" evidence="2 3">
    <name>1</name>
</geneLocation>
<organism evidence="2 3">
    <name type="scientific">Rufibacter tibetensis</name>
    <dbReference type="NCBI Taxonomy" id="512763"/>
    <lineage>
        <taxon>Bacteria</taxon>
        <taxon>Pseudomonadati</taxon>
        <taxon>Bacteroidota</taxon>
        <taxon>Cytophagia</taxon>
        <taxon>Cytophagales</taxon>
        <taxon>Hymenobacteraceae</taxon>
        <taxon>Rufibacter</taxon>
    </lineage>
</organism>
<sequence length="164" mass="17690">MNQPNKFSIKKPRITLSEEQKNQARSGMAGEAVKASGEAAPKTPEPNEPAVTVMPAAGDPAPETETETLGAPDPDPSSMVEAAAPLPSRQGKGRGRKPEKNVAPVVEDSETQHVRMSKDAVMRAKMNVLLLPTSMGIRSLRDYGDAAFEFYEAHLRKTGKLPNR</sequence>
<dbReference type="KEGG" id="rti:DC20_21595"/>
<evidence type="ECO:0000313" key="3">
    <source>
        <dbReference type="Proteomes" id="UP000061382"/>
    </source>
</evidence>
<keyword evidence="2" id="KW-0614">Plasmid</keyword>
<evidence type="ECO:0000256" key="1">
    <source>
        <dbReference type="SAM" id="MobiDB-lite"/>
    </source>
</evidence>
<dbReference type="PATRIC" id="fig|512763.3.peg.4748"/>
<gene>
    <name evidence="2" type="ORF">DC20_21595</name>
</gene>
<dbReference type="Proteomes" id="UP000061382">
    <property type="component" value="Plasmid 1"/>
</dbReference>
<feature type="region of interest" description="Disordered" evidence="1">
    <location>
        <begin position="1"/>
        <end position="116"/>
    </location>
</feature>
<name>A0A0N7HXC4_9BACT</name>
<reference evidence="2 3" key="1">
    <citation type="submission" date="2015-08" db="EMBL/GenBank/DDBJ databases">
        <title>Complete genome sequence of Rufibacter tibetensis strain 1351t, a radiation-resistant bacterium from tibet plateau.</title>
        <authorList>
            <person name="Dai J."/>
        </authorList>
    </citation>
    <scope>NUCLEOTIDE SEQUENCE [LARGE SCALE GENOMIC DNA]</scope>
    <source>
        <strain evidence="2 3">1351</strain>
        <plasmid evidence="2 3">1</plasmid>
    </source>
</reference>
<dbReference type="RefSeq" id="WP_062546120.1">
    <property type="nucleotide sequence ID" value="NZ_CP012644.1"/>
</dbReference>
<proteinExistence type="predicted"/>
<accession>A0A0N7HXC4</accession>
<protein>
    <submittedName>
        <fullName evidence="2">Uncharacterized protein</fullName>
    </submittedName>
</protein>
<dbReference type="AlphaFoldDB" id="A0A0N7HXC4"/>
<dbReference type="EMBL" id="CP012644">
    <property type="protein sequence ID" value="ALJ01657.1"/>
    <property type="molecule type" value="Genomic_DNA"/>
</dbReference>